<evidence type="ECO:0000313" key="3">
    <source>
        <dbReference type="Proteomes" id="UP000664521"/>
    </source>
</evidence>
<organism evidence="2 3">
    <name type="scientific">Heterodermia speciosa</name>
    <dbReference type="NCBI Taxonomy" id="116794"/>
    <lineage>
        <taxon>Eukaryota</taxon>
        <taxon>Fungi</taxon>
        <taxon>Dikarya</taxon>
        <taxon>Ascomycota</taxon>
        <taxon>Pezizomycotina</taxon>
        <taxon>Lecanoromycetes</taxon>
        <taxon>OSLEUM clade</taxon>
        <taxon>Lecanoromycetidae</taxon>
        <taxon>Caliciales</taxon>
        <taxon>Physciaceae</taxon>
        <taxon>Heterodermia</taxon>
    </lineage>
</organism>
<dbReference type="Gene3D" id="1.25.40.10">
    <property type="entry name" value="Tetratricopeptide repeat domain"/>
    <property type="match status" value="1"/>
</dbReference>
<keyword evidence="3" id="KW-1185">Reference proteome</keyword>
<reference evidence="2" key="1">
    <citation type="submission" date="2021-03" db="EMBL/GenBank/DDBJ databases">
        <authorList>
            <person name="Tagirdzhanova G."/>
        </authorList>
    </citation>
    <scope>NUCLEOTIDE SEQUENCE</scope>
</reference>
<feature type="region of interest" description="Disordered" evidence="1">
    <location>
        <begin position="95"/>
        <end position="121"/>
    </location>
</feature>
<dbReference type="OrthoDB" id="20872at2759"/>
<accession>A0A8H3FS37</accession>
<sequence>MSAELDIHELDRIADKLPIQDLRGKKPSRAATAFCLVLACCACERVPAALFYRACQPRRQWHPSGKLFDSHDHLEKLPSWLLGLFRVQKAELSDSNDTLPLAPPSQSTLPTKSSPSQHPSKEFKLAESTPFYSRSSNGSGILLELLGIRPDDVQTFPTSFLLVPSDLEYLSDSQGVTVVTWEEATYFLLAETWKENILRTASEGLRICVWTLLATVAAYAMPIPYTEPLWSVFQFQLREVIESTVMPFLSVLDLRDIQEWSHILTEDILLLIIYHRFSAGTTGSRDPPLGPEISQYLRTTTLHDGRLTQLMLLVEWLEDLAFLCDERLKFLILTSVDSVLSPSGCTFSAEIAAALREWWIVHLVFAGRNVDTISQCLWQSFHMAKDQISVPALMTTDVSVKSALGFALAERQHYRQAQSVLSACLSETHDLWPTDSPTRHLILAEFVNSSNLLGDFAQAESAARQAMQRSHVDSRFDMTCLKIALADSFISQSKYKMAIETLTEFPGNTPLSNDVLLRIALRLTKAKRRLAREAAMPTVDTNLIDWFVGAGEIPESLRVECLEEALSVVVDATRALADALTVGEVQRAQEAIQAHLARAPKNWRADAVREALDSTNPLSFKEGDMNTVNDQELPRDLSQAWDWDVNASTYNSLPPTPTSARDPILPQPGIVNLPSRELVVRVLAIGNSDLEDRVRELSGPVMYGGSFVPSERSRTGDVTSAFSTINISYQVQSEWSDSVDFAVIQSWGYSLASSLGGVAGLMRDRIRLRKAGFIRPIVALVPFLDDFDDIVVNVVDGGYGRGYDGYLEEPLERERLALLIRYYYQASDYGITAQRSFPYAPLVFNDEPRMVLLPADYPKSSAFAGPNTTPYLIHEANVSRDLSLALDYGLRLNHSVSFPHLFGNGLEYHGFVVPTQAFREADQKNMGYQMIHFEVAVPNEPTFRTSETILSLITGCGKQPNFLRTSERLDVNLVFGSKSMTEEIEIRLSSERMREYQVDSLEISRICIRRIIEQYTRRQTLKFIRFFAGMSTREHGARYLVTGYRTYLDPVFTRLSRFVEDDREESLYISGDSVAAMQLCEISLYIDNSTRPSEADIRNIPKVRVGEPQWYVLWGPMSSTDDPWPPSSYMEDEDQPDIVKVGSRPIVDDMDYIEYFEGDTYKEAYMPLNRNRTSKILATSIDRLRSLGRKLKVD</sequence>
<evidence type="ECO:0000313" key="2">
    <source>
        <dbReference type="EMBL" id="CAF9929823.1"/>
    </source>
</evidence>
<comment type="caution">
    <text evidence="2">The sequence shown here is derived from an EMBL/GenBank/DDBJ whole genome shotgun (WGS) entry which is preliminary data.</text>
</comment>
<dbReference type="AlphaFoldDB" id="A0A8H3FS37"/>
<name>A0A8H3FS37_9LECA</name>
<evidence type="ECO:0000256" key="1">
    <source>
        <dbReference type="SAM" id="MobiDB-lite"/>
    </source>
</evidence>
<gene>
    <name evidence="2" type="ORF">HETSPECPRED_007464</name>
</gene>
<feature type="compositionally biased region" description="Polar residues" evidence="1">
    <location>
        <begin position="95"/>
        <end position="118"/>
    </location>
</feature>
<dbReference type="Proteomes" id="UP000664521">
    <property type="component" value="Unassembled WGS sequence"/>
</dbReference>
<dbReference type="EMBL" id="CAJPDS010000053">
    <property type="protein sequence ID" value="CAF9929823.1"/>
    <property type="molecule type" value="Genomic_DNA"/>
</dbReference>
<proteinExistence type="predicted"/>
<dbReference type="InterPro" id="IPR011990">
    <property type="entry name" value="TPR-like_helical_dom_sf"/>
</dbReference>
<protein>
    <submittedName>
        <fullName evidence="2">Uncharacterized protein</fullName>
    </submittedName>
</protein>